<dbReference type="Pfam" id="PF04145">
    <property type="entry name" value="Ctr"/>
    <property type="match status" value="1"/>
</dbReference>
<evidence type="ECO:0000256" key="1">
    <source>
        <dbReference type="RuleBase" id="RU367022"/>
    </source>
</evidence>
<reference evidence="3" key="1">
    <citation type="submission" date="2017-08" db="EMBL/GenBank/DDBJ databases">
        <authorList>
            <person name="Cuomo C."/>
            <person name="Billmyre B."/>
            <person name="Heitman J."/>
        </authorList>
    </citation>
    <scope>NUCLEOTIDE SEQUENCE</scope>
    <source>
        <strain evidence="3">CBS 12478</strain>
    </source>
</reference>
<protein>
    <recommendedName>
        <fullName evidence="1">Copper transport protein</fullName>
    </recommendedName>
</protein>
<dbReference type="GO" id="GO:0005375">
    <property type="term" value="F:copper ion transmembrane transporter activity"/>
    <property type="evidence" value="ECO:0007669"/>
    <property type="project" value="UniProtKB-UniRule"/>
</dbReference>
<dbReference type="GO" id="GO:0016020">
    <property type="term" value="C:membrane"/>
    <property type="evidence" value="ECO:0007669"/>
    <property type="project" value="UniProtKB-SubCell"/>
</dbReference>
<evidence type="ECO:0000313" key="4">
    <source>
        <dbReference type="Proteomes" id="UP000322225"/>
    </source>
</evidence>
<feature type="region of interest" description="Disordered" evidence="2">
    <location>
        <begin position="95"/>
        <end position="115"/>
    </location>
</feature>
<feature type="compositionally biased region" description="Basic and acidic residues" evidence="2">
    <location>
        <begin position="99"/>
        <end position="112"/>
    </location>
</feature>
<dbReference type="PANTHER" id="PTHR12483">
    <property type="entry name" value="SOLUTE CARRIER FAMILY 31 COPPER TRANSPORTERS"/>
    <property type="match status" value="1"/>
</dbReference>
<dbReference type="Proteomes" id="UP000322225">
    <property type="component" value="Chromosome 13"/>
</dbReference>
<accession>A0A5M6C759</accession>
<dbReference type="PANTHER" id="PTHR12483:SF115">
    <property type="entry name" value="COPPER TRANSPORT PROTEIN"/>
    <property type="match status" value="1"/>
</dbReference>
<organism evidence="3 4">
    <name type="scientific">Kwoniella shandongensis</name>
    <dbReference type="NCBI Taxonomy" id="1734106"/>
    <lineage>
        <taxon>Eukaryota</taxon>
        <taxon>Fungi</taxon>
        <taxon>Dikarya</taxon>
        <taxon>Basidiomycota</taxon>
        <taxon>Agaricomycotina</taxon>
        <taxon>Tremellomycetes</taxon>
        <taxon>Tremellales</taxon>
        <taxon>Cryptococcaceae</taxon>
        <taxon>Kwoniella</taxon>
    </lineage>
</organism>
<name>A0A5M6C759_9TREE</name>
<reference evidence="3" key="2">
    <citation type="submission" date="2024-01" db="EMBL/GenBank/DDBJ databases">
        <title>Comparative genomics of Cryptococcus and Kwoniella reveals pathogenesis evolution and contrasting modes of karyotype evolution via chromosome fusion or intercentromeric recombination.</title>
        <authorList>
            <person name="Coelho M.A."/>
            <person name="David-Palma M."/>
            <person name="Shea T."/>
            <person name="Bowers K."/>
            <person name="McGinley-Smith S."/>
            <person name="Mohammad A.W."/>
            <person name="Gnirke A."/>
            <person name="Yurkov A.M."/>
            <person name="Nowrousian M."/>
            <person name="Sun S."/>
            <person name="Cuomo C.A."/>
            <person name="Heitman J."/>
        </authorList>
    </citation>
    <scope>NUCLEOTIDE SEQUENCE</scope>
    <source>
        <strain evidence="3">CBS 12478</strain>
    </source>
</reference>
<feature type="transmembrane region" description="Helical" evidence="1">
    <location>
        <begin position="54"/>
        <end position="72"/>
    </location>
</feature>
<keyword evidence="1" id="KW-0472">Membrane</keyword>
<dbReference type="OrthoDB" id="161814at2759"/>
<gene>
    <name evidence="3" type="ORF">CI109_106863</name>
</gene>
<evidence type="ECO:0000256" key="2">
    <source>
        <dbReference type="SAM" id="MobiDB-lite"/>
    </source>
</evidence>
<keyword evidence="1" id="KW-1133">Transmembrane helix</keyword>
<dbReference type="EMBL" id="CP144063">
    <property type="protein sequence ID" value="WWD22372.1"/>
    <property type="molecule type" value="Genomic_DNA"/>
</dbReference>
<evidence type="ECO:0000313" key="3">
    <source>
        <dbReference type="EMBL" id="WWD22372.1"/>
    </source>
</evidence>
<keyword evidence="1" id="KW-0406">Ion transport</keyword>
<dbReference type="InterPro" id="IPR007274">
    <property type="entry name" value="Cop_transporter"/>
</dbReference>
<feature type="transmembrane region" description="Helical" evidence="1">
    <location>
        <begin position="150"/>
        <end position="167"/>
    </location>
</feature>
<dbReference type="RefSeq" id="XP_031863629.1">
    <property type="nucleotide sequence ID" value="XM_032002072.1"/>
</dbReference>
<dbReference type="AlphaFoldDB" id="A0A5M6C759"/>
<comment type="subcellular location">
    <subcellularLocation>
        <location evidence="1">Membrane</location>
        <topology evidence="1">Multi-pass membrane protein</topology>
    </subcellularLocation>
</comment>
<dbReference type="KEGG" id="ksn:43586182"/>
<keyword evidence="1" id="KW-0812">Transmembrane</keyword>
<keyword evidence="4" id="KW-1185">Reference proteome</keyword>
<keyword evidence="1" id="KW-0186">Copper</keyword>
<dbReference type="GeneID" id="43586182"/>
<proteinExistence type="inferred from homology"/>
<keyword evidence="1" id="KW-0187">Copper transport</keyword>
<comment type="similarity">
    <text evidence="1">Belongs to the copper transporter (Ctr) (TC 1.A.56) family. SLC31A subfamily.</text>
</comment>
<keyword evidence="1" id="KW-0813">Transport</keyword>
<sequence>MEHGGHSGHSGHTMPMPGMEHDAPSCAMNMLWNNQIADTCVVFRSWHISGPTTMILSCLIVILISLFYSYLLHYTKQYDRQIALTIYTSNTTNNSSLANRRESSIPNSRRESSLIPPVPSGYQSVVTVEGGAANRIGITRLSLLTRVTRAGLYAISVAISFWLMLVAMTYNTYLFSSIVIGAFLGHVLYEGEIDVGSVLSGGAAKGLACH</sequence>